<sequence length="68" mass="6637">MPNSARPAANGTTTEMIAVTAHSAAITDACANSLGRSGPPRCCAGQGPSGVTSPILPGSGPHTAQHID</sequence>
<gene>
    <name evidence="2" type="ORF">ERS007739_04713</name>
</gene>
<proteinExistence type="predicted"/>
<feature type="region of interest" description="Disordered" evidence="1">
    <location>
        <begin position="37"/>
        <end position="68"/>
    </location>
</feature>
<reference evidence="3" key="1">
    <citation type="submission" date="2015-03" db="EMBL/GenBank/DDBJ databases">
        <authorList>
            <consortium name="Pathogen Informatics"/>
        </authorList>
    </citation>
    <scope>NUCLEOTIDE SEQUENCE [LARGE SCALE GENOMIC DNA]</scope>
    <source>
        <strain evidence="3">N09902308</strain>
    </source>
</reference>
<accession>A0A916LGJ9</accession>
<evidence type="ECO:0000256" key="1">
    <source>
        <dbReference type="SAM" id="MobiDB-lite"/>
    </source>
</evidence>
<dbReference type="EMBL" id="CSBK01003114">
    <property type="protein sequence ID" value="CPA60535.1"/>
    <property type="molecule type" value="Genomic_DNA"/>
</dbReference>
<dbReference type="AlphaFoldDB" id="A0A916LGJ9"/>
<evidence type="ECO:0000313" key="3">
    <source>
        <dbReference type="Proteomes" id="UP000039021"/>
    </source>
</evidence>
<organism evidence="2 3">
    <name type="scientific">Mycobacterium tuberculosis</name>
    <dbReference type="NCBI Taxonomy" id="1773"/>
    <lineage>
        <taxon>Bacteria</taxon>
        <taxon>Bacillati</taxon>
        <taxon>Actinomycetota</taxon>
        <taxon>Actinomycetes</taxon>
        <taxon>Mycobacteriales</taxon>
        <taxon>Mycobacteriaceae</taxon>
        <taxon>Mycobacterium</taxon>
        <taxon>Mycobacterium tuberculosis complex</taxon>
    </lineage>
</organism>
<evidence type="ECO:0000313" key="2">
    <source>
        <dbReference type="EMBL" id="CPA60535.1"/>
    </source>
</evidence>
<comment type="caution">
    <text evidence="2">The sequence shown here is derived from an EMBL/GenBank/DDBJ whole genome shotgun (WGS) entry which is preliminary data.</text>
</comment>
<name>A0A916LGJ9_MYCTX</name>
<dbReference type="Proteomes" id="UP000039021">
    <property type="component" value="Unassembled WGS sequence"/>
</dbReference>
<protein>
    <submittedName>
        <fullName evidence="2">Uncharacterized protein</fullName>
    </submittedName>
</protein>